<protein>
    <submittedName>
        <fullName evidence="1">Uncharacterized protein</fullName>
    </submittedName>
</protein>
<organism evidence="1 2">
    <name type="scientific">Armillaria solidipes</name>
    <dbReference type="NCBI Taxonomy" id="1076256"/>
    <lineage>
        <taxon>Eukaryota</taxon>
        <taxon>Fungi</taxon>
        <taxon>Dikarya</taxon>
        <taxon>Basidiomycota</taxon>
        <taxon>Agaricomycotina</taxon>
        <taxon>Agaricomycetes</taxon>
        <taxon>Agaricomycetidae</taxon>
        <taxon>Agaricales</taxon>
        <taxon>Marasmiineae</taxon>
        <taxon>Physalacriaceae</taxon>
        <taxon>Armillaria</taxon>
    </lineage>
</organism>
<reference evidence="2" key="1">
    <citation type="journal article" date="2017" name="Nat. Ecol. Evol.">
        <title>Genome expansion and lineage-specific genetic innovations in the forest pathogenic fungi Armillaria.</title>
        <authorList>
            <person name="Sipos G."/>
            <person name="Prasanna A.N."/>
            <person name="Walter M.C."/>
            <person name="O'Connor E."/>
            <person name="Balint B."/>
            <person name="Krizsan K."/>
            <person name="Kiss B."/>
            <person name="Hess J."/>
            <person name="Varga T."/>
            <person name="Slot J."/>
            <person name="Riley R."/>
            <person name="Boka B."/>
            <person name="Rigling D."/>
            <person name="Barry K."/>
            <person name="Lee J."/>
            <person name="Mihaltcheva S."/>
            <person name="LaButti K."/>
            <person name="Lipzen A."/>
            <person name="Waldron R."/>
            <person name="Moloney N.M."/>
            <person name="Sperisen C."/>
            <person name="Kredics L."/>
            <person name="Vagvoelgyi C."/>
            <person name="Patrignani A."/>
            <person name="Fitzpatrick D."/>
            <person name="Nagy I."/>
            <person name="Doyle S."/>
            <person name="Anderson J.B."/>
            <person name="Grigoriev I.V."/>
            <person name="Gueldener U."/>
            <person name="Muensterkoetter M."/>
            <person name="Nagy L.G."/>
        </authorList>
    </citation>
    <scope>NUCLEOTIDE SEQUENCE [LARGE SCALE GENOMIC DNA]</scope>
    <source>
        <strain evidence="2">28-4</strain>
    </source>
</reference>
<accession>A0A2H3AWU3</accession>
<evidence type="ECO:0000313" key="2">
    <source>
        <dbReference type="Proteomes" id="UP000218334"/>
    </source>
</evidence>
<proteinExistence type="predicted"/>
<evidence type="ECO:0000313" key="1">
    <source>
        <dbReference type="EMBL" id="PBK63135.1"/>
    </source>
</evidence>
<keyword evidence="2" id="KW-1185">Reference proteome</keyword>
<dbReference type="Proteomes" id="UP000218334">
    <property type="component" value="Unassembled WGS sequence"/>
</dbReference>
<dbReference type="AlphaFoldDB" id="A0A2H3AWU3"/>
<dbReference type="EMBL" id="KZ293460">
    <property type="protein sequence ID" value="PBK63135.1"/>
    <property type="molecule type" value="Genomic_DNA"/>
</dbReference>
<name>A0A2H3AWU3_9AGAR</name>
<gene>
    <name evidence="1" type="ORF">ARMSODRAFT_1024171</name>
</gene>
<sequence length="198" mass="21679">MTQREPSSSLNTGIGSKAAFVAGERFGVHVVVIKPSYSWATFRWGGKESKSACLLGSSSVAVDEKDRGAKRPRVTSSASAVPVENRCCEHGFVEEEVVVLVTAGIHKPFTLIQRRCSNSSWALSTQGSTQQRRSAEVNRNLEKLQLCIVLGVARINLKRAAINFADWQPARQELETRGWPGKSARVGGQLYSLHIPFP</sequence>